<evidence type="ECO:0000256" key="3">
    <source>
        <dbReference type="ARBA" id="ARBA00005043"/>
    </source>
</evidence>
<reference evidence="9 10" key="1">
    <citation type="journal article" date="2017" name="PLoS Biol.">
        <title>The sea cucumber genome provides insights into morphological evolution and visceral regeneration.</title>
        <authorList>
            <person name="Zhang X."/>
            <person name="Sun L."/>
            <person name="Yuan J."/>
            <person name="Sun Y."/>
            <person name="Gao Y."/>
            <person name="Zhang L."/>
            <person name="Li S."/>
            <person name="Dai H."/>
            <person name="Hamel J.F."/>
            <person name="Liu C."/>
            <person name="Yu Y."/>
            <person name="Liu S."/>
            <person name="Lin W."/>
            <person name="Guo K."/>
            <person name="Jin S."/>
            <person name="Xu P."/>
            <person name="Storey K.B."/>
            <person name="Huan P."/>
            <person name="Zhang T."/>
            <person name="Zhou Y."/>
            <person name="Zhang J."/>
            <person name="Lin C."/>
            <person name="Li X."/>
            <person name="Xing L."/>
            <person name="Huo D."/>
            <person name="Sun M."/>
            <person name="Wang L."/>
            <person name="Mercier A."/>
            <person name="Li F."/>
            <person name="Yang H."/>
            <person name="Xiang J."/>
        </authorList>
    </citation>
    <scope>NUCLEOTIDE SEQUENCE [LARGE SCALE GENOMIC DNA]</scope>
    <source>
        <strain evidence="9">Shaxun</strain>
        <tissue evidence="9">Muscle</tissue>
    </source>
</reference>
<dbReference type="GO" id="GO:0002098">
    <property type="term" value="P:tRNA wobble uridine modification"/>
    <property type="evidence" value="ECO:0007669"/>
    <property type="project" value="InterPro"/>
</dbReference>
<dbReference type="GO" id="GO:0033588">
    <property type="term" value="C:elongator holoenzyme complex"/>
    <property type="evidence" value="ECO:0007669"/>
    <property type="project" value="InterPro"/>
</dbReference>
<gene>
    <name evidence="9" type="ORF">BSL78_05405</name>
</gene>
<dbReference type="STRING" id="307972.A0A2G8LBN4"/>
<evidence type="ECO:0000256" key="6">
    <source>
        <dbReference type="ARBA" id="ARBA00022490"/>
    </source>
</evidence>
<comment type="caution">
    <text evidence="9">The sequence shown here is derived from an EMBL/GenBank/DDBJ whole genome shotgun (WGS) entry which is preliminary data.</text>
</comment>
<keyword evidence="7" id="KW-0819">tRNA processing</keyword>
<comment type="similarity">
    <text evidence="4">Belongs to the ELP4 family.</text>
</comment>
<sequence length="390" mass="45439">MHEHINFVQKEEDTYGHHAHLLLRYFLAEGIMTDHQLFLASANEDPEKILKNLPYPVEGDKLLAEDSKTGADMSSVSEPMKIAWRYECLPKVQDSSTSHKFGHSYDLSRTATSDLLSRVKTGTFYLSEEMKKEKRSHPFLCPTHQRLLERIEREIKDGEFHLTENAQSKQSLNRTVLRIGLQSYGSTLWWDEGYSDKVETSTSLCRFFHALRALLRNSLAVAMVTMPVHLLHDFVEVRRLERLCDAAVQIESFAGSEKETNPIFQDYHGLLHIKHLPRLNSLTVSTPDSMDLGFKLKRKKLTIEKLHLPPEFSESASNRRKMRCYPRRRRRFWMFVHPPEATPRLLKPLLEGINIEGFEYHLPLSFLRAKLKLERERKRNPNGHYGYLLS</sequence>
<dbReference type="Gene3D" id="3.40.50.300">
    <property type="entry name" value="P-loop containing nucleotide triphosphate hydrolases"/>
    <property type="match status" value="1"/>
</dbReference>
<keyword evidence="10" id="KW-1185">Reference proteome</keyword>
<dbReference type="InterPro" id="IPR008728">
    <property type="entry name" value="Elongator_complex_protein_4"/>
</dbReference>
<comment type="subcellular location">
    <subcellularLocation>
        <location evidence="2">Cytoplasm</location>
    </subcellularLocation>
    <subcellularLocation>
        <location evidence="1">Nucleus</location>
    </subcellularLocation>
</comment>
<dbReference type="GO" id="GO:0005737">
    <property type="term" value="C:cytoplasm"/>
    <property type="evidence" value="ECO:0007669"/>
    <property type="project" value="UniProtKB-SubCell"/>
</dbReference>
<protein>
    <recommendedName>
        <fullName evidence="5">Elongator complex protein 4</fullName>
    </recommendedName>
</protein>
<dbReference type="CDD" id="cd19494">
    <property type="entry name" value="Elp4"/>
    <property type="match status" value="1"/>
</dbReference>
<evidence type="ECO:0000256" key="5">
    <source>
        <dbReference type="ARBA" id="ARBA00020265"/>
    </source>
</evidence>
<name>A0A2G8LBN4_STIJA</name>
<proteinExistence type="inferred from homology"/>
<accession>A0A2G8LBN4</accession>
<dbReference type="Pfam" id="PF05625">
    <property type="entry name" value="PAXNEB"/>
    <property type="match status" value="1"/>
</dbReference>
<organism evidence="9 10">
    <name type="scientific">Stichopus japonicus</name>
    <name type="common">Sea cucumber</name>
    <dbReference type="NCBI Taxonomy" id="307972"/>
    <lineage>
        <taxon>Eukaryota</taxon>
        <taxon>Metazoa</taxon>
        <taxon>Echinodermata</taxon>
        <taxon>Eleutherozoa</taxon>
        <taxon>Echinozoa</taxon>
        <taxon>Holothuroidea</taxon>
        <taxon>Aspidochirotacea</taxon>
        <taxon>Aspidochirotida</taxon>
        <taxon>Stichopodidae</taxon>
        <taxon>Apostichopus</taxon>
    </lineage>
</organism>
<keyword evidence="8" id="KW-0539">Nucleus</keyword>
<comment type="pathway">
    <text evidence="3">tRNA modification; 5-methoxycarbonylmethyl-2-thiouridine-tRNA biosynthesis.</text>
</comment>
<dbReference type="PANTHER" id="PTHR12896">
    <property type="entry name" value="PAX6 NEIGHBOR PROTEIN PAXNEB"/>
    <property type="match status" value="1"/>
</dbReference>
<evidence type="ECO:0000256" key="4">
    <source>
        <dbReference type="ARBA" id="ARBA00007573"/>
    </source>
</evidence>
<dbReference type="Proteomes" id="UP000230750">
    <property type="component" value="Unassembled WGS sequence"/>
</dbReference>
<dbReference type="UniPathway" id="UPA00988"/>
<dbReference type="OrthoDB" id="289162at2759"/>
<keyword evidence="6" id="KW-0963">Cytoplasm</keyword>
<dbReference type="InterPro" id="IPR027417">
    <property type="entry name" value="P-loop_NTPase"/>
</dbReference>
<dbReference type="PANTHER" id="PTHR12896:SF1">
    <property type="entry name" value="ELONGATOR COMPLEX PROTEIN 4"/>
    <property type="match status" value="1"/>
</dbReference>
<evidence type="ECO:0000256" key="1">
    <source>
        <dbReference type="ARBA" id="ARBA00004123"/>
    </source>
</evidence>
<dbReference type="EMBL" id="MRZV01000135">
    <property type="protein sequence ID" value="PIK57673.1"/>
    <property type="molecule type" value="Genomic_DNA"/>
</dbReference>
<evidence type="ECO:0000256" key="8">
    <source>
        <dbReference type="ARBA" id="ARBA00023242"/>
    </source>
</evidence>
<evidence type="ECO:0000313" key="9">
    <source>
        <dbReference type="EMBL" id="PIK57673.1"/>
    </source>
</evidence>
<evidence type="ECO:0000256" key="7">
    <source>
        <dbReference type="ARBA" id="ARBA00022694"/>
    </source>
</evidence>
<evidence type="ECO:0000256" key="2">
    <source>
        <dbReference type="ARBA" id="ARBA00004496"/>
    </source>
</evidence>
<evidence type="ECO:0000313" key="10">
    <source>
        <dbReference type="Proteomes" id="UP000230750"/>
    </source>
</evidence>
<dbReference type="AlphaFoldDB" id="A0A2G8LBN4"/>
<dbReference type="GO" id="GO:0008023">
    <property type="term" value="C:transcription elongation factor complex"/>
    <property type="evidence" value="ECO:0007669"/>
    <property type="project" value="TreeGrafter"/>
</dbReference>